<protein>
    <recommendedName>
        <fullName evidence="3">RING-type domain-containing protein</fullName>
    </recommendedName>
</protein>
<dbReference type="InterPro" id="IPR013083">
    <property type="entry name" value="Znf_RING/FYVE/PHD"/>
</dbReference>
<evidence type="ECO:0000313" key="4">
    <source>
        <dbReference type="EMBL" id="EGD83585.1"/>
    </source>
</evidence>
<keyword evidence="1" id="KW-0863">Zinc-finger</keyword>
<proteinExistence type="predicted"/>
<feature type="compositionally biased region" description="Basic residues" evidence="2">
    <location>
        <begin position="185"/>
        <end position="201"/>
    </location>
</feature>
<feature type="compositionally biased region" description="Polar residues" evidence="2">
    <location>
        <begin position="175"/>
        <end position="184"/>
    </location>
</feature>
<dbReference type="InterPro" id="IPR001841">
    <property type="entry name" value="Znf_RING"/>
</dbReference>
<dbReference type="Proteomes" id="UP000007799">
    <property type="component" value="Unassembled WGS sequence"/>
</dbReference>
<evidence type="ECO:0000256" key="1">
    <source>
        <dbReference type="PROSITE-ProRule" id="PRU00175"/>
    </source>
</evidence>
<dbReference type="InParanoid" id="F2U6V3"/>
<evidence type="ECO:0000313" key="5">
    <source>
        <dbReference type="Proteomes" id="UP000007799"/>
    </source>
</evidence>
<dbReference type="STRING" id="946362.F2U6V3"/>
<sequence>MSNGESDWFLCNHCKKPYSNDAAFVLTKCAHIFCSACTAGRQQCLECGKPLSTLRIHREMTTGKEFFAQTWNHTQQVTSALAKATKVDAFRYQQMKLALKKLYRENQELQATLKRLKNTSKAAPASAKQLSNYHSQASTTARREQQQRQQQQQQQRPRYDQPQHQHLQQAHHHPINQQTPMQHNQQRHHYPQQHLQPRHVNPHGPGAAITPNRPPMDRPRSTYDRGPSPITPLSARRQAPGSSSARLAPPSVRLSIRKSPADAMGGPSPRRFGGHLPPAQHLGGTGTVAAATTTTRGGGVGGGGIGMLLGRHVGGGISSNFASMGIAPDGTPLHKKPHMIPHTGRFTTPAFSTSM</sequence>
<dbReference type="Pfam" id="PF14634">
    <property type="entry name" value="zf-RING_5"/>
    <property type="match status" value="1"/>
</dbReference>
<dbReference type="PROSITE" id="PS50089">
    <property type="entry name" value="ZF_RING_2"/>
    <property type="match status" value="1"/>
</dbReference>
<evidence type="ECO:0000259" key="3">
    <source>
        <dbReference type="PROSITE" id="PS50089"/>
    </source>
</evidence>
<evidence type="ECO:0000256" key="2">
    <source>
        <dbReference type="SAM" id="MobiDB-lite"/>
    </source>
</evidence>
<dbReference type="RefSeq" id="XP_004995089.1">
    <property type="nucleotide sequence ID" value="XM_004995032.1"/>
</dbReference>
<dbReference type="Gene3D" id="3.30.40.10">
    <property type="entry name" value="Zinc/RING finger domain, C3HC4 (zinc finger)"/>
    <property type="match status" value="1"/>
</dbReference>
<reference evidence="4" key="1">
    <citation type="submission" date="2009-08" db="EMBL/GenBank/DDBJ databases">
        <title>Annotation of Salpingoeca rosetta.</title>
        <authorList>
            <consortium name="The Broad Institute Genome Sequencing Platform"/>
            <person name="Russ C."/>
            <person name="Cuomo C."/>
            <person name="Burger G."/>
            <person name="Gray M.W."/>
            <person name="Holland P.W.H."/>
            <person name="King N."/>
            <person name="Lang F.B.F."/>
            <person name="Roger A.J."/>
            <person name="Ruiz-Trillo I."/>
            <person name="Young S.K."/>
            <person name="Zeng Q."/>
            <person name="Gargeya S."/>
            <person name="Alvarado L."/>
            <person name="Berlin A."/>
            <person name="Chapman S.B."/>
            <person name="Chen Z."/>
            <person name="Freedman E."/>
            <person name="Gellesch M."/>
            <person name="Goldberg J."/>
            <person name="Griggs A."/>
            <person name="Gujja S."/>
            <person name="Heilman E."/>
            <person name="Heiman D."/>
            <person name="Howarth C."/>
            <person name="Mehta T."/>
            <person name="Neiman D."/>
            <person name="Pearson M."/>
            <person name="Roberts A."/>
            <person name="Saif S."/>
            <person name="Shea T."/>
            <person name="Shenoy N."/>
            <person name="Sisk P."/>
            <person name="Stolte C."/>
            <person name="Sykes S."/>
            <person name="White J."/>
            <person name="Yandava C."/>
            <person name="Haas B."/>
            <person name="Nusbaum C."/>
            <person name="Birren B."/>
        </authorList>
    </citation>
    <scope>NUCLEOTIDE SEQUENCE [LARGE SCALE GENOMIC DNA]</scope>
    <source>
        <strain evidence="4">ATCC 50818</strain>
    </source>
</reference>
<dbReference type="SUPFAM" id="SSF57850">
    <property type="entry name" value="RING/U-box"/>
    <property type="match status" value="1"/>
</dbReference>
<dbReference type="GO" id="GO:0008270">
    <property type="term" value="F:zinc ion binding"/>
    <property type="evidence" value="ECO:0007669"/>
    <property type="project" value="UniProtKB-KW"/>
</dbReference>
<gene>
    <name evidence="4" type="ORF">PTSG_04192</name>
</gene>
<dbReference type="GeneID" id="16075669"/>
<feature type="domain" description="RING-type" evidence="3">
    <location>
        <begin position="11"/>
        <end position="47"/>
    </location>
</feature>
<keyword evidence="5" id="KW-1185">Reference proteome</keyword>
<organism evidence="5">
    <name type="scientific">Salpingoeca rosetta (strain ATCC 50818 / BSB-021)</name>
    <dbReference type="NCBI Taxonomy" id="946362"/>
    <lineage>
        <taxon>Eukaryota</taxon>
        <taxon>Choanoflagellata</taxon>
        <taxon>Craspedida</taxon>
        <taxon>Salpingoecidae</taxon>
        <taxon>Salpingoeca</taxon>
    </lineage>
</organism>
<feature type="compositionally biased region" description="Low complexity" evidence="2">
    <location>
        <begin position="147"/>
        <end position="156"/>
    </location>
</feature>
<dbReference type="EMBL" id="GL832963">
    <property type="protein sequence ID" value="EGD83585.1"/>
    <property type="molecule type" value="Genomic_DNA"/>
</dbReference>
<dbReference type="KEGG" id="sre:PTSG_04192"/>
<keyword evidence="1" id="KW-0862">Zinc</keyword>
<dbReference type="AlphaFoldDB" id="F2U6V3"/>
<feature type="compositionally biased region" description="Polar residues" evidence="2">
    <location>
        <begin position="345"/>
        <end position="355"/>
    </location>
</feature>
<accession>F2U6V3</accession>
<feature type="region of interest" description="Disordered" evidence="2">
    <location>
        <begin position="117"/>
        <end position="249"/>
    </location>
</feature>
<feature type="compositionally biased region" description="Polar residues" evidence="2">
    <location>
        <begin position="128"/>
        <end position="140"/>
    </location>
</feature>
<feature type="region of interest" description="Disordered" evidence="2">
    <location>
        <begin position="332"/>
        <end position="355"/>
    </location>
</feature>
<name>F2U6V3_SALR5</name>
<keyword evidence="1" id="KW-0479">Metal-binding</keyword>